<proteinExistence type="predicted"/>
<organism evidence="1 2">
    <name type="scientific">Sulfitobacter aestuariivivens</name>
    <dbReference type="NCBI Taxonomy" id="2766981"/>
    <lineage>
        <taxon>Bacteria</taxon>
        <taxon>Pseudomonadati</taxon>
        <taxon>Pseudomonadota</taxon>
        <taxon>Alphaproteobacteria</taxon>
        <taxon>Rhodobacterales</taxon>
        <taxon>Roseobacteraceae</taxon>
        <taxon>Sulfitobacter</taxon>
    </lineage>
</organism>
<keyword evidence="2" id="KW-1185">Reference proteome</keyword>
<evidence type="ECO:0000313" key="1">
    <source>
        <dbReference type="EMBL" id="MBD3663540.1"/>
    </source>
</evidence>
<evidence type="ECO:0000313" key="2">
    <source>
        <dbReference type="Proteomes" id="UP000635142"/>
    </source>
</evidence>
<protein>
    <recommendedName>
        <fullName evidence="3">DNA alkylation repair protein</fullName>
    </recommendedName>
</protein>
<dbReference type="Proteomes" id="UP000635142">
    <property type="component" value="Unassembled WGS sequence"/>
</dbReference>
<dbReference type="SUPFAM" id="SSF48371">
    <property type="entry name" value="ARM repeat"/>
    <property type="match status" value="1"/>
</dbReference>
<name>A0A927D1U0_9RHOB</name>
<dbReference type="InterPro" id="IPR016024">
    <property type="entry name" value="ARM-type_fold"/>
</dbReference>
<dbReference type="AlphaFoldDB" id="A0A927D1U0"/>
<gene>
    <name evidence="1" type="ORF">H9Q16_06375</name>
</gene>
<reference evidence="1" key="1">
    <citation type="submission" date="2020-08" db="EMBL/GenBank/DDBJ databases">
        <title>Sulfitobacter aestuariivivens sp. nov., isolated from a tidal flat.</title>
        <authorList>
            <person name="Park S."/>
            <person name="Yoon J.-H."/>
        </authorList>
    </citation>
    <scope>NUCLEOTIDE SEQUENCE</scope>
    <source>
        <strain evidence="1">TSTF-M16</strain>
    </source>
</reference>
<accession>A0A927D1U0</accession>
<dbReference type="RefSeq" id="WP_191074496.1">
    <property type="nucleotide sequence ID" value="NZ_JACTAG010000001.1"/>
</dbReference>
<evidence type="ECO:0008006" key="3">
    <source>
        <dbReference type="Google" id="ProtNLM"/>
    </source>
</evidence>
<comment type="caution">
    <text evidence="1">The sequence shown here is derived from an EMBL/GenBank/DDBJ whole genome shotgun (WGS) entry which is preliminary data.</text>
</comment>
<sequence length="375" mass="42119">MAEKFSLKDHLFNPETVGRLAAEYAAGVPNFDPERFIREALSGFENRELLARMEWMADCLEAQLAEDFPTLAHQLEAAMPMPLSPAKSDDDFGHFIHGLPGILAVRHGLGEHRERALDLLHAATQRFSMEFYIRPFLNHWPEQTLSRLAVWASDENYHVRRLVSEGTRPKLPWAKAVTLTTAQTMPLLDKLHADPTRYVTRSVANHLNDITKTHPELVLEVMKKWAKAKRQNSVELGWMTRHALRTLVKQGHQGALSHLGYRGDVPVRAALTLGAESYKIGDVLPVACILKAEQDLPVIVDYRLMFARPQGKTAQKVFKLKVAKVTKGTPLELKKNHRLKGDATTFTLHPGPHRVVLQVNGVDVADAGFDLRPAD</sequence>
<dbReference type="EMBL" id="JACTAG010000001">
    <property type="protein sequence ID" value="MBD3663540.1"/>
    <property type="molecule type" value="Genomic_DNA"/>
</dbReference>
<dbReference type="Gene3D" id="1.25.40.290">
    <property type="entry name" value="ARM repeat domains"/>
    <property type="match status" value="1"/>
</dbReference>